<gene>
    <name evidence="2" type="ORF">Esi_0018_0191</name>
</gene>
<keyword evidence="1" id="KW-0732">Signal</keyword>
<organism evidence="2 3">
    <name type="scientific">Ectocarpus siliculosus</name>
    <name type="common">Brown alga</name>
    <name type="synonym">Conferva siliculosa</name>
    <dbReference type="NCBI Taxonomy" id="2880"/>
    <lineage>
        <taxon>Eukaryota</taxon>
        <taxon>Sar</taxon>
        <taxon>Stramenopiles</taxon>
        <taxon>Ochrophyta</taxon>
        <taxon>PX clade</taxon>
        <taxon>Phaeophyceae</taxon>
        <taxon>Ectocarpales</taxon>
        <taxon>Ectocarpaceae</taxon>
        <taxon>Ectocarpus</taxon>
    </lineage>
</organism>
<dbReference type="OrthoDB" id="10476997at2759"/>
<keyword evidence="3" id="KW-1185">Reference proteome</keyword>
<dbReference type="EMBL" id="FN649727">
    <property type="protein sequence ID" value="CBJ26073.1"/>
    <property type="molecule type" value="Genomic_DNA"/>
</dbReference>
<evidence type="ECO:0000313" key="3">
    <source>
        <dbReference type="Proteomes" id="UP000002630"/>
    </source>
</evidence>
<dbReference type="EMBL" id="FN648291">
    <property type="protein sequence ID" value="CBJ26073.1"/>
    <property type="molecule type" value="Genomic_DNA"/>
</dbReference>
<accession>D7FNR2</accession>
<feature type="chain" id="PRO_5003095759" evidence="1">
    <location>
        <begin position="25"/>
        <end position="296"/>
    </location>
</feature>
<proteinExistence type="predicted"/>
<evidence type="ECO:0000256" key="1">
    <source>
        <dbReference type="SAM" id="SignalP"/>
    </source>
</evidence>
<feature type="signal peptide" evidence="1">
    <location>
        <begin position="1"/>
        <end position="24"/>
    </location>
</feature>
<reference evidence="2 3" key="1">
    <citation type="journal article" date="2010" name="Nature">
        <title>The Ectocarpus genome and the independent evolution of multicellularity in brown algae.</title>
        <authorList>
            <person name="Cock J.M."/>
            <person name="Sterck L."/>
            <person name="Rouze P."/>
            <person name="Scornet D."/>
            <person name="Allen A.E."/>
            <person name="Amoutzias G."/>
            <person name="Anthouard V."/>
            <person name="Artiguenave F."/>
            <person name="Aury J.M."/>
            <person name="Badger J.H."/>
            <person name="Beszteri B."/>
            <person name="Billiau K."/>
            <person name="Bonnet E."/>
            <person name="Bothwell J.H."/>
            <person name="Bowler C."/>
            <person name="Boyen C."/>
            <person name="Brownlee C."/>
            <person name="Carrano C.J."/>
            <person name="Charrier B."/>
            <person name="Cho G.Y."/>
            <person name="Coelho S.M."/>
            <person name="Collen J."/>
            <person name="Corre E."/>
            <person name="Da Silva C."/>
            <person name="Delage L."/>
            <person name="Delaroque N."/>
            <person name="Dittami S.M."/>
            <person name="Doulbeau S."/>
            <person name="Elias M."/>
            <person name="Farnham G."/>
            <person name="Gachon C.M."/>
            <person name="Gschloessl B."/>
            <person name="Heesch S."/>
            <person name="Jabbari K."/>
            <person name="Jubin C."/>
            <person name="Kawai H."/>
            <person name="Kimura K."/>
            <person name="Kloareg B."/>
            <person name="Kupper F.C."/>
            <person name="Lang D."/>
            <person name="Le Bail A."/>
            <person name="Leblanc C."/>
            <person name="Lerouge P."/>
            <person name="Lohr M."/>
            <person name="Lopez P.J."/>
            <person name="Martens C."/>
            <person name="Maumus F."/>
            <person name="Michel G."/>
            <person name="Miranda-Saavedra D."/>
            <person name="Morales J."/>
            <person name="Moreau H."/>
            <person name="Motomura T."/>
            <person name="Nagasato C."/>
            <person name="Napoli C.A."/>
            <person name="Nelson D.R."/>
            <person name="Nyvall-Collen P."/>
            <person name="Peters A.F."/>
            <person name="Pommier C."/>
            <person name="Potin P."/>
            <person name="Poulain J."/>
            <person name="Quesneville H."/>
            <person name="Read B."/>
            <person name="Rensing S.A."/>
            <person name="Ritter A."/>
            <person name="Rousvoal S."/>
            <person name="Samanta M."/>
            <person name="Samson G."/>
            <person name="Schroeder D.C."/>
            <person name="Segurens B."/>
            <person name="Strittmatter M."/>
            <person name="Tonon T."/>
            <person name="Tregear J.W."/>
            <person name="Valentin K."/>
            <person name="von Dassow P."/>
            <person name="Yamagishi T."/>
            <person name="Van de Peer Y."/>
            <person name="Wincker P."/>
        </authorList>
    </citation>
    <scope>NUCLEOTIDE SEQUENCE [LARGE SCALE GENOMIC DNA]</scope>
    <source>
        <strain evidence="3">Ec32 / CCAP1310/4</strain>
    </source>
</reference>
<protein>
    <submittedName>
        <fullName evidence="2">Uncharacterized protein</fullName>
    </submittedName>
</protein>
<dbReference type="Proteomes" id="UP000002630">
    <property type="component" value="Linkage Group LG02"/>
</dbReference>
<dbReference type="AlphaFoldDB" id="D7FNR2"/>
<name>D7FNR2_ECTSI</name>
<sequence length="296" mass="32394">MPCDSFVATTFLVLCCAGPHTTNGFPSAPAPGLFGRSTPNGLGSWRVESVLDTQKPNSMFVFLFDDGSVHTAVSGTDGKDDHAGRWRVRGNEFSLTVNRKSQSRFLDDLKYVGVLKKFSSVVEGSVIEGQMDPAVVGKFKMTPVESSMASDLKKAAEANDSAKYVAPKYSKAAIAGDWVLMWQDTGAVFRLHLGEDLQFESLKGLGSGQLGGRWNLWGTERMFMTVVRSKSHGVQMHGDHMFWGTKLEGPPDSKIPLKISGYVMYGFLEPTCVGRFIMRRSQEGRTSDEDTSGILT</sequence>
<dbReference type="InParanoid" id="D7FNR2"/>
<evidence type="ECO:0000313" key="2">
    <source>
        <dbReference type="EMBL" id="CBJ26073.1"/>
    </source>
</evidence>